<protein>
    <submittedName>
        <fullName evidence="2">Membrane-spanning 4-domains, subfamily A, member 17A.17 isoform X1</fullName>
    </submittedName>
</protein>
<dbReference type="RefSeq" id="XP_073801451.1">
    <property type="nucleotide sequence ID" value="XM_073945350.1"/>
</dbReference>
<name>A0AC58J4P9_DANRE</name>
<reference evidence="2" key="1">
    <citation type="submission" date="2025-08" db="UniProtKB">
        <authorList>
            <consortium name="RefSeq"/>
        </authorList>
    </citation>
    <scope>IDENTIFICATION</scope>
    <source>
        <strain evidence="2">Tuebingen</strain>
        <tissue evidence="2">Fibroblasts and whole tissue</tissue>
    </source>
</reference>
<evidence type="ECO:0000313" key="1">
    <source>
        <dbReference type="Proteomes" id="UP000000437"/>
    </source>
</evidence>
<proteinExistence type="predicted"/>
<sequence>MSTAGAMNPSTIVIQIQPPTQTAPIVTGTSSPAPVYIRRVARVLPCQGIKAFVKGQPKALGTVQIMIGLFTLLLGIASTIDAASIFVFSGAPYWGSVLYITAGSLAIDAENKRNSPTNLCLVKGSLGMNIFSAIVAGTAIVIISMDMLTGQFYGYCSDYYCAEMELKYTTLFTGINVVLLLFTILQFFISISLSAFACKVSCCCNPEVQVPTVSQVVSPRPHHVHGLNTSGIAVVSNHYVQQPPAESLPQYSEQPPAESLLQYSQQPPAESLLQYSQQPAAETPPVYTERKLM</sequence>
<gene>
    <name evidence="2" type="primary">ms4a17a.17</name>
    <name evidence="2" type="synonym">si:ch73-132m10.4</name>
    <name evidence="2" type="synonym">zgc:162210</name>
</gene>
<organism evidence="1 2">
    <name type="scientific">Danio rerio</name>
    <name type="common">Zebrafish</name>
    <name type="synonym">Brachydanio rerio</name>
    <dbReference type="NCBI Taxonomy" id="7955"/>
    <lineage>
        <taxon>Eukaryota</taxon>
        <taxon>Metazoa</taxon>
        <taxon>Chordata</taxon>
        <taxon>Craniata</taxon>
        <taxon>Vertebrata</taxon>
        <taxon>Euteleostomi</taxon>
        <taxon>Actinopterygii</taxon>
        <taxon>Neopterygii</taxon>
        <taxon>Teleostei</taxon>
        <taxon>Ostariophysi</taxon>
        <taxon>Cypriniformes</taxon>
        <taxon>Danionidae</taxon>
        <taxon>Danioninae</taxon>
        <taxon>Danio</taxon>
    </lineage>
</organism>
<evidence type="ECO:0000313" key="2">
    <source>
        <dbReference type="RefSeq" id="XP_073801451.1"/>
    </source>
</evidence>
<dbReference type="Proteomes" id="UP000000437">
    <property type="component" value="Chromosome 4"/>
</dbReference>
<accession>A0AC58J4P9</accession>
<keyword evidence="1" id="KW-1185">Reference proteome</keyword>